<dbReference type="OrthoDB" id="6385856at2"/>
<gene>
    <name evidence="1" type="ORF">DEMABW1_80035</name>
    <name evidence="2" type="ORF">MTBBW1_80035</name>
</gene>
<evidence type="ECO:0000313" key="2">
    <source>
        <dbReference type="EMBL" id="SLM32697.1"/>
    </source>
</evidence>
<dbReference type="GO" id="GO:0008237">
    <property type="term" value="F:metallopeptidase activity"/>
    <property type="evidence" value="ECO:0007669"/>
    <property type="project" value="InterPro"/>
</dbReference>
<protein>
    <submittedName>
        <fullName evidence="1">Putative peptidase M10, metallopeptidase</fullName>
    </submittedName>
</protein>
<reference evidence="1" key="1">
    <citation type="submission" date="2012-10" db="EMBL/GenBank/DDBJ databases">
        <authorList>
            <person name="Lefevre C."/>
        </authorList>
    </citation>
    <scope>NUCLEOTIDE SEQUENCE</scope>
    <source>
        <strain evidence="1">BW-1</strain>
    </source>
</reference>
<reference evidence="2 3" key="3">
    <citation type="submission" date="2017-03" db="EMBL/GenBank/DDBJ databases">
        <authorList>
            <person name="Afonso C.L."/>
            <person name="Miller P.J."/>
            <person name="Scott M.A."/>
            <person name="Spackman E."/>
            <person name="Goraichik I."/>
            <person name="Dimitrov K.M."/>
            <person name="Suarez D.L."/>
            <person name="Swayne D.E."/>
        </authorList>
    </citation>
    <scope>NUCLEOTIDE SEQUENCE [LARGE SCALE GENOMIC DNA]</scope>
    <source>
        <strain evidence="2">PRJEB14757</strain>
    </source>
</reference>
<dbReference type="AlphaFoldDB" id="L0R6L7"/>
<sequence length="202" mass="23227">MNNMIADIVLNVKVHCLLFPDEPEYDSKMNEQDIGRLFVSVNTVWRGAGIRWKLHSCVKRKVDNPDARGFSSITKKREWRTLLGKISPITPLVLQKHIWNVCLMNAFPVASWGVYLAETQTVFLAEFSHLNRPNAVILSHEFGHMLGLHHVQYEGNLMNQRSLNNLQNSLYLSFDNIVPPLNQEQITNARKQAQLGPKRIDR</sequence>
<name>L0R6L7_9BACT</name>
<dbReference type="EMBL" id="FWEV01000325">
    <property type="protein sequence ID" value="SLM32697.1"/>
    <property type="molecule type" value="Genomic_DNA"/>
</dbReference>
<dbReference type="EMBL" id="HF547348">
    <property type="protein sequence ID" value="CCO06646.1"/>
    <property type="molecule type" value="Genomic_DNA"/>
</dbReference>
<organism evidence="1">
    <name type="scientific">Desulfamplus magnetovallimortis</name>
    <dbReference type="NCBI Taxonomy" id="1246637"/>
    <lineage>
        <taxon>Bacteria</taxon>
        <taxon>Pseudomonadati</taxon>
        <taxon>Thermodesulfobacteriota</taxon>
        <taxon>Desulfobacteria</taxon>
        <taxon>Desulfobacterales</taxon>
        <taxon>Desulfobacteraceae</taxon>
        <taxon>Desulfamplus</taxon>
    </lineage>
</organism>
<evidence type="ECO:0000313" key="3">
    <source>
        <dbReference type="Proteomes" id="UP000191931"/>
    </source>
</evidence>
<dbReference type="InterPro" id="IPR024079">
    <property type="entry name" value="MetalloPept_cat_dom_sf"/>
</dbReference>
<dbReference type="SUPFAM" id="SSF55486">
    <property type="entry name" value="Metalloproteases ('zincins'), catalytic domain"/>
    <property type="match status" value="1"/>
</dbReference>
<dbReference type="Proteomes" id="UP000191931">
    <property type="component" value="Unassembled WGS sequence"/>
</dbReference>
<proteinExistence type="predicted"/>
<evidence type="ECO:0000313" key="1">
    <source>
        <dbReference type="EMBL" id="CCO06646.1"/>
    </source>
</evidence>
<dbReference type="RefSeq" id="WP_080798122.1">
    <property type="nucleotide sequence ID" value="NZ_LT828540.1"/>
</dbReference>
<reference evidence="1" key="2">
    <citation type="submission" date="2012-12" db="EMBL/GenBank/DDBJ databases">
        <title>Region harboring genes involved in magnetosome formation of Candidatus Desulfamplus magnetosmortis.</title>
        <authorList>
            <person name="Lefevre C.T."/>
            <person name="Bazylinski D.A."/>
        </authorList>
    </citation>
    <scope>NUCLEOTIDE SEQUENCE</scope>
    <source>
        <strain evidence="1">BW-1</strain>
    </source>
</reference>
<dbReference type="STRING" id="1246637.MTBBW1_80035"/>
<accession>L0R6L7</accession>
<dbReference type="Gene3D" id="3.40.390.10">
    <property type="entry name" value="Collagenase (Catalytic Domain)"/>
    <property type="match status" value="1"/>
</dbReference>
<keyword evidence="3" id="KW-1185">Reference proteome</keyword>